<dbReference type="Proteomes" id="UP000499080">
    <property type="component" value="Unassembled WGS sequence"/>
</dbReference>
<keyword evidence="3" id="KW-1185">Reference proteome</keyword>
<protein>
    <submittedName>
        <fullName evidence="2">Uncharacterized protein</fullName>
    </submittedName>
</protein>
<evidence type="ECO:0000313" key="3">
    <source>
        <dbReference type="Proteomes" id="UP000499080"/>
    </source>
</evidence>
<evidence type="ECO:0000256" key="1">
    <source>
        <dbReference type="SAM" id="MobiDB-lite"/>
    </source>
</evidence>
<feature type="compositionally biased region" description="Basic residues" evidence="1">
    <location>
        <begin position="230"/>
        <end position="241"/>
    </location>
</feature>
<gene>
    <name evidence="2" type="ORF">AVEN_15704_1</name>
</gene>
<dbReference type="EMBL" id="BGPR01003736">
    <property type="protein sequence ID" value="GBM91826.1"/>
    <property type="molecule type" value="Genomic_DNA"/>
</dbReference>
<sequence length="258" mass="30618">MSDEQLKLVIESAVCDELRKANNFTTRATVYLRVLKRIMDLMQISWKMISEIKNMIYLEQEIVQLIQSCWYSQITNESNDELEKFLARDYIKPSDMLKFVNVLNRREMKQNEPFPYKIHKILGMDGFLGHDVKRYIEYLKYSWDDYRGVHVRAVRELYEYTTDLDKIHIVLSAAYGWNNIENVDEIEMKIQYLSLIGNNIEKIMEWKMQQNQELSLIKGGGKHKQENGKVLKRPRKNKIPIKKQELNLSASSESELEN</sequence>
<organism evidence="2 3">
    <name type="scientific">Araneus ventricosus</name>
    <name type="common">Orbweaver spider</name>
    <name type="synonym">Epeira ventricosa</name>
    <dbReference type="NCBI Taxonomy" id="182803"/>
    <lineage>
        <taxon>Eukaryota</taxon>
        <taxon>Metazoa</taxon>
        <taxon>Ecdysozoa</taxon>
        <taxon>Arthropoda</taxon>
        <taxon>Chelicerata</taxon>
        <taxon>Arachnida</taxon>
        <taxon>Araneae</taxon>
        <taxon>Araneomorphae</taxon>
        <taxon>Entelegynae</taxon>
        <taxon>Araneoidea</taxon>
        <taxon>Araneidae</taxon>
        <taxon>Araneus</taxon>
    </lineage>
</organism>
<dbReference type="AlphaFoldDB" id="A0A4Y2JRP7"/>
<proteinExistence type="predicted"/>
<accession>A0A4Y2JRP7</accession>
<feature type="compositionally biased region" description="Low complexity" evidence="1">
    <location>
        <begin position="246"/>
        <end position="258"/>
    </location>
</feature>
<feature type="region of interest" description="Disordered" evidence="1">
    <location>
        <begin position="217"/>
        <end position="258"/>
    </location>
</feature>
<name>A0A4Y2JRP7_ARAVE</name>
<dbReference type="OrthoDB" id="6428782at2759"/>
<reference evidence="2 3" key="1">
    <citation type="journal article" date="2019" name="Sci. Rep.">
        <title>Orb-weaving spider Araneus ventricosus genome elucidates the spidroin gene catalogue.</title>
        <authorList>
            <person name="Kono N."/>
            <person name="Nakamura H."/>
            <person name="Ohtoshi R."/>
            <person name="Moran D.A.P."/>
            <person name="Shinohara A."/>
            <person name="Yoshida Y."/>
            <person name="Fujiwara M."/>
            <person name="Mori M."/>
            <person name="Tomita M."/>
            <person name="Arakawa K."/>
        </authorList>
    </citation>
    <scope>NUCLEOTIDE SEQUENCE [LARGE SCALE GENOMIC DNA]</scope>
</reference>
<comment type="caution">
    <text evidence="2">The sequence shown here is derived from an EMBL/GenBank/DDBJ whole genome shotgun (WGS) entry which is preliminary data.</text>
</comment>
<evidence type="ECO:0000313" key="2">
    <source>
        <dbReference type="EMBL" id="GBM91826.1"/>
    </source>
</evidence>